<name>A0A381T056_9ZZZZ</name>
<organism evidence="1">
    <name type="scientific">marine metagenome</name>
    <dbReference type="NCBI Taxonomy" id="408172"/>
    <lineage>
        <taxon>unclassified sequences</taxon>
        <taxon>metagenomes</taxon>
        <taxon>ecological metagenomes</taxon>
    </lineage>
</organism>
<dbReference type="EMBL" id="UINC01003827">
    <property type="protein sequence ID" value="SVA09566.1"/>
    <property type="molecule type" value="Genomic_DNA"/>
</dbReference>
<dbReference type="AlphaFoldDB" id="A0A381T056"/>
<sequence>SISRGFNIGNNQNSVLNSELDLQISGKLSEKIYLKASIQDANIPLQDNGYSQRLDEFDQIFIELISDDWRIRAGDIDLKNSNSYFGKFEKRIQGLNFSVNPNNQVNIYGSGAIVKGQFKTSSFQGQNGNQGPYKLVGSRGELYVLVVSGSETVYINGSKLERGIDKDYTINYNAGEITFNTTMPITGDTRINVNYQVSERNYSRFIAFSGVELNRDKINLNISFYNENDLKNQSIQQNLSDEQISILSQAGDDSSLMNAPSAYQETYSENRILYKKEIINSQEVYVYSNDPNEELYSVRFTNVGSSLGDYVLLTNNAIDNIYEYIAPINGIKQGDYNPVIKLVAPEKLQIAIINGDYTPNEKTNIKFEIASSKNDKNLFSSNDDNNNDGIATKISTSNQLIKNKLWEIYAKANLDYIDKDFQSIEMIYNSEFNRDWNLDSLTSYSYINQVKNQLLIQGGINLINKKIGEINYNYENLKFEKEYNGVRQLLNLNLKIKNIDYTSNSSFLNSESSIYTSEFFRTYNKLKINYKNGWSKINVDAEKNLKTNLLDNSLDNSNHGHKLYEIATGIGSLSDRFIEIGYKKRINDSLVNSSSLGKVNSSNIYYLKSQVLKDAKSNLSIFLNYREMTWTSNDNIEKFLNSRLIYNQKLFDQIVQSNLLYETNSGNLPQQEYTYVEVEPGMGNYKWIDINGNNIQELEEFELAQFQDEGLYIRVFLPNQIYLKTYQNKFSQSLVINFHKWKNSNRKFKRLLSHFSNQSQYMIDKKTNQSIENFNFNPFSIPKNGLLGLISNFKNSLHYNRGRQDFSTTYSYSSNKSKNTLSFGYIENNLKSHQLNFIHKLHTNWLFDLNSILENKVSISENFESKNYNLDEFKINPKITYIFNESNRLNFYYQYSTNENTIGDFEELKQQKLGLSFYLSKGEKINFNSEINYFNNSFKGNPNTIIGYILMEGLQVGSNYTWSLTAQKKLTKFLDLNLSYFGRKSENSNSIHNGNIQLRAIF</sequence>
<feature type="non-terminal residue" evidence="1">
    <location>
        <position position="1"/>
    </location>
</feature>
<proteinExistence type="predicted"/>
<accession>A0A381T056</accession>
<gene>
    <name evidence="1" type="ORF">METZ01_LOCUS62420</name>
</gene>
<reference evidence="1" key="1">
    <citation type="submission" date="2018-05" db="EMBL/GenBank/DDBJ databases">
        <authorList>
            <person name="Lanie J.A."/>
            <person name="Ng W.-L."/>
            <person name="Kazmierczak K.M."/>
            <person name="Andrzejewski T.M."/>
            <person name="Davidsen T.M."/>
            <person name="Wayne K.J."/>
            <person name="Tettelin H."/>
            <person name="Glass J.I."/>
            <person name="Rusch D."/>
            <person name="Podicherti R."/>
            <person name="Tsui H.-C.T."/>
            <person name="Winkler M.E."/>
        </authorList>
    </citation>
    <scope>NUCLEOTIDE SEQUENCE</scope>
</reference>
<protein>
    <submittedName>
        <fullName evidence="1">Uncharacterized protein</fullName>
    </submittedName>
</protein>
<evidence type="ECO:0000313" key="1">
    <source>
        <dbReference type="EMBL" id="SVA09566.1"/>
    </source>
</evidence>